<proteinExistence type="predicted"/>
<feature type="transmembrane region" description="Helical" evidence="5">
    <location>
        <begin position="100"/>
        <end position="123"/>
    </location>
</feature>
<dbReference type="InterPro" id="IPR013525">
    <property type="entry name" value="ABC2_TM"/>
</dbReference>
<dbReference type="EMBL" id="MLJW01000312">
    <property type="protein sequence ID" value="OIQ89904.1"/>
    <property type="molecule type" value="Genomic_DNA"/>
</dbReference>
<dbReference type="Pfam" id="PF01061">
    <property type="entry name" value="ABC2_membrane"/>
    <property type="match status" value="1"/>
</dbReference>
<evidence type="ECO:0000256" key="3">
    <source>
        <dbReference type="ARBA" id="ARBA00022989"/>
    </source>
</evidence>
<feature type="domain" description="ABC transmembrane type-2" evidence="6">
    <location>
        <begin position="23"/>
        <end position="248"/>
    </location>
</feature>
<evidence type="ECO:0000256" key="2">
    <source>
        <dbReference type="ARBA" id="ARBA00022692"/>
    </source>
</evidence>
<evidence type="ECO:0000313" key="7">
    <source>
        <dbReference type="EMBL" id="OIQ89904.1"/>
    </source>
</evidence>
<dbReference type="PROSITE" id="PS51012">
    <property type="entry name" value="ABC_TM2"/>
    <property type="match status" value="1"/>
</dbReference>
<comment type="subcellular location">
    <subcellularLocation>
        <location evidence="1">Membrane</location>
        <topology evidence="1">Multi-pass membrane protein</topology>
    </subcellularLocation>
</comment>
<feature type="transmembrane region" description="Helical" evidence="5">
    <location>
        <begin position="225"/>
        <end position="245"/>
    </location>
</feature>
<dbReference type="InterPro" id="IPR047817">
    <property type="entry name" value="ABC2_TM_bact-type"/>
</dbReference>
<reference evidence="7" key="1">
    <citation type="submission" date="2016-10" db="EMBL/GenBank/DDBJ databases">
        <title>Sequence of Gallionella enrichment culture.</title>
        <authorList>
            <person name="Poehlein A."/>
            <person name="Muehling M."/>
            <person name="Daniel R."/>
        </authorList>
    </citation>
    <scope>NUCLEOTIDE SEQUENCE</scope>
</reference>
<gene>
    <name evidence="7" type="primary">ybhR_15</name>
    <name evidence="7" type="ORF">GALL_282120</name>
</gene>
<sequence length="255" mass="27439">MIFFRQTFGVARRILTEYRRQRRTLIFWVVFPALMLLLFDLIYANKTAMAASRDTTPAGILIGAALFFSCLGGTVSIIVAERERRTLRRLLVSPLSPAAYFLGIVLALSVVAGLQTLIVYGLAHSIGARFHGSVLLGAVIVALSVFAFVGLGFFFGALFAKRAEDVNGPVAAFGVPLLVLAGTWFPVSLLPPFLLRVAWFDPIFHMNQALKGVAGQGLGWADVSASLAFLSAFAAASLGLGVAAYRRMLAAEKRA</sequence>
<evidence type="ECO:0000256" key="1">
    <source>
        <dbReference type="ARBA" id="ARBA00004141"/>
    </source>
</evidence>
<evidence type="ECO:0000256" key="5">
    <source>
        <dbReference type="SAM" id="Phobius"/>
    </source>
</evidence>
<feature type="transmembrane region" description="Helical" evidence="5">
    <location>
        <begin position="135"/>
        <end position="158"/>
    </location>
</feature>
<keyword evidence="4 5" id="KW-0472">Membrane</keyword>
<evidence type="ECO:0000256" key="4">
    <source>
        <dbReference type="ARBA" id="ARBA00023136"/>
    </source>
</evidence>
<feature type="transmembrane region" description="Helical" evidence="5">
    <location>
        <begin position="170"/>
        <end position="190"/>
    </location>
</feature>
<comment type="caution">
    <text evidence="7">The sequence shown here is derived from an EMBL/GenBank/DDBJ whole genome shotgun (WGS) entry which is preliminary data.</text>
</comment>
<organism evidence="7">
    <name type="scientific">mine drainage metagenome</name>
    <dbReference type="NCBI Taxonomy" id="410659"/>
    <lineage>
        <taxon>unclassified sequences</taxon>
        <taxon>metagenomes</taxon>
        <taxon>ecological metagenomes</taxon>
    </lineage>
</organism>
<keyword evidence="2 5" id="KW-0812">Transmembrane</keyword>
<dbReference type="PANTHER" id="PTHR43027">
    <property type="entry name" value="DOXORUBICIN RESISTANCE ABC TRANSPORTER PERMEASE PROTEIN DRRC-RELATED"/>
    <property type="match status" value="1"/>
</dbReference>
<dbReference type="AlphaFoldDB" id="A0A1J5R1T2"/>
<keyword evidence="3 5" id="KW-1133">Transmembrane helix</keyword>
<feature type="transmembrane region" description="Helical" evidence="5">
    <location>
        <begin position="56"/>
        <end position="79"/>
    </location>
</feature>
<protein>
    <submittedName>
        <fullName evidence="7">Inner membrane transport permease YbhR</fullName>
    </submittedName>
</protein>
<dbReference type="InterPro" id="IPR000412">
    <property type="entry name" value="ABC_2_transport"/>
</dbReference>
<name>A0A1J5R1T2_9ZZZZ</name>
<accession>A0A1J5R1T2</accession>
<dbReference type="GO" id="GO:0043190">
    <property type="term" value="C:ATP-binding cassette (ABC) transporter complex"/>
    <property type="evidence" value="ECO:0007669"/>
    <property type="project" value="InterPro"/>
</dbReference>
<dbReference type="PIRSF" id="PIRSF006648">
    <property type="entry name" value="DrrB"/>
    <property type="match status" value="1"/>
</dbReference>
<dbReference type="InterPro" id="IPR052902">
    <property type="entry name" value="ABC-2_transporter"/>
</dbReference>
<feature type="transmembrane region" description="Helical" evidence="5">
    <location>
        <begin position="25"/>
        <end position="44"/>
    </location>
</feature>
<dbReference type="PANTHER" id="PTHR43027:SF1">
    <property type="entry name" value="DOXORUBICIN RESISTANCE ABC TRANSPORTER PERMEASE PROTEIN DRRC-RELATED"/>
    <property type="match status" value="1"/>
</dbReference>
<evidence type="ECO:0000259" key="6">
    <source>
        <dbReference type="PROSITE" id="PS51012"/>
    </source>
</evidence>
<dbReference type="GO" id="GO:0140359">
    <property type="term" value="F:ABC-type transporter activity"/>
    <property type="evidence" value="ECO:0007669"/>
    <property type="project" value="InterPro"/>
</dbReference>